<organism evidence="2 3">
    <name type="scientific">Tahibacter amnicola</name>
    <dbReference type="NCBI Taxonomy" id="2976241"/>
    <lineage>
        <taxon>Bacteria</taxon>
        <taxon>Pseudomonadati</taxon>
        <taxon>Pseudomonadota</taxon>
        <taxon>Gammaproteobacteria</taxon>
        <taxon>Lysobacterales</taxon>
        <taxon>Rhodanobacteraceae</taxon>
        <taxon>Tahibacter</taxon>
    </lineage>
</organism>
<keyword evidence="3" id="KW-1185">Reference proteome</keyword>
<evidence type="ECO:0000256" key="1">
    <source>
        <dbReference type="SAM" id="Phobius"/>
    </source>
</evidence>
<dbReference type="Proteomes" id="UP001064632">
    <property type="component" value="Chromosome"/>
</dbReference>
<sequence length="606" mass="69041">MKRLLKVLLWTFVVFVVAIGGLFVHVWYFKPARIDWFYGRVFAKFAVRNPEMLSSMRVLPPWADFYSDDFADASLAEEKRAMDLLKESLATLKSYDRESLTSDGKLSYDVLEYFLRIQVEGEAFAGYEFPVNQMQGIQSALADFMTDQHPVASESEARDYVTRLTKFPLKFDQVIEGLALREQKAVIPPRFTVEKVLTQMRGFIEKPAKENTLYTTFKDKLDKIPAEAMSTATREELLGQVEKAIQDSVFPAYRKMIAHYEGVLPKAEGNYGAWHLPNGEAYYAWCVRQHTTTTMTPDEIHQIGLSEVARISGEMNAILVDRGMSEGTIGDRVRMLTNAPEQLFPNTPEGKQELLAHFQAIIDDINGKLDSAFDVRPKLGVEVKPVPEYAQATAPGAYYQPGSFDGSRPGQFYANLRNVAEMPKFTMRTLAYHEAIPGHHFQIAIAQELQGVPFFRRVLPFTAYSEGWALYTERLAYEMGFHKDPLDNLGRLRDEMMRAVRLVVDTGIHSKQWTREQAIAYMLENTGMVETDVVAEIERYFVMPGQALGYKVGMIKMLDLREKARKELGEKFDIKQFHNQVLTHGALPMVLLERVIDDWIAATKKA</sequence>
<dbReference type="PANTHER" id="PTHR33361:SF2">
    <property type="entry name" value="DUF885 DOMAIN-CONTAINING PROTEIN"/>
    <property type="match status" value="1"/>
</dbReference>
<evidence type="ECO:0000313" key="2">
    <source>
        <dbReference type="EMBL" id="UXI69568.1"/>
    </source>
</evidence>
<feature type="transmembrane region" description="Helical" evidence="1">
    <location>
        <begin position="7"/>
        <end position="28"/>
    </location>
</feature>
<reference evidence="2" key="1">
    <citation type="submission" date="2022-09" db="EMBL/GenBank/DDBJ databases">
        <title>Tahibacter sp. nov., isolated from a fresh water.</title>
        <authorList>
            <person name="Baek J.H."/>
            <person name="Lee J.K."/>
            <person name="Kim J.M."/>
            <person name="Jeon C.O."/>
        </authorList>
    </citation>
    <scope>NUCLEOTIDE SEQUENCE</scope>
    <source>
        <strain evidence="2">W38</strain>
    </source>
</reference>
<dbReference type="RefSeq" id="WP_261696522.1">
    <property type="nucleotide sequence ID" value="NZ_CP104694.1"/>
</dbReference>
<proteinExistence type="predicted"/>
<keyword evidence="1" id="KW-1133">Transmembrane helix</keyword>
<protein>
    <submittedName>
        <fullName evidence="2">DUF885 domain-containing protein</fullName>
    </submittedName>
</protein>
<evidence type="ECO:0000313" key="3">
    <source>
        <dbReference type="Proteomes" id="UP001064632"/>
    </source>
</evidence>
<dbReference type="Pfam" id="PF05960">
    <property type="entry name" value="DUF885"/>
    <property type="match status" value="1"/>
</dbReference>
<name>A0ABY6BJL3_9GAMM</name>
<accession>A0ABY6BJL3</accession>
<keyword evidence="1" id="KW-0812">Transmembrane</keyword>
<gene>
    <name evidence="2" type="ORF">N4264_07970</name>
</gene>
<dbReference type="InterPro" id="IPR010281">
    <property type="entry name" value="DUF885"/>
</dbReference>
<dbReference type="EMBL" id="CP104694">
    <property type="protein sequence ID" value="UXI69568.1"/>
    <property type="molecule type" value="Genomic_DNA"/>
</dbReference>
<keyword evidence="1" id="KW-0472">Membrane</keyword>
<dbReference type="PANTHER" id="PTHR33361">
    <property type="entry name" value="GLR0591 PROTEIN"/>
    <property type="match status" value="1"/>
</dbReference>